<protein>
    <submittedName>
        <fullName evidence="1">Glyoxalase</fullName>
    </submittedName>
</protein>
<organism evidence="1 2">
    <name type="scientific">Haloflavibacter putidus</name>
    <dbReference type="NCBI Taxonomy" id="2576776"/>
    <lineage>
        <taxon>Bacteria</taxon>
        <taxon>Pseudomonadati</taxon>
        <taxon>Bacteroidota</taxon>
        <taxon>Flavobacteriia</taxon>
        <taxon>Flavobacteriales</taxon>
        <taxon>Flavobacteriaceae</taxon>
        <taxon>Haloflavibacter</taxon>
    </lineage>
</organism>
<proteinExistence type="predicted"/>
<dbReference type="AlphaFoldDB" id="A0A507ZMU6"/>
<sequence>MIQRDTDITNLRPHITSVKVKENISENEYFQNTTLRPIIKLQNDIILYFFKNYIRSHKNVFYSLSSNKQLAYIDNALQKDNKLKNRLLGIVIGVFTTKELLVYLEKDSVLNKRILGIINTKLKDSLQVLNAPITEE</sequence>
<comment type="caution">
    <text evidence="1">The sequence shown here is derived from an EMBL/GenBank/DDBJ whole genome shotgun (WGS) entry which is preliminary data.</text>
</comment>
<name>A0A507ZMU6_9FLAO</name>
<gene>
    <name evidence="1" type="ORF">FKR84_06525</name>
</gene>
<reference evidence="1 2" key="1">
    <citation type="submission" date="2019-06" db="EMBL/GenBank/DDBJ databases">
        <title>Flavibacter putida gen. nov., sp. nov., a novel marine bacterium of the family Flavobacteriaceae isolated from coastal seawater.</title>
        <authorList>
            <person name="Feng X."/>
        </authorList>
    </citation>
    <scope>NUCLEOTIDE SEQUENCE [LARGE SCALE GENOMIC DNA]</scope>
    <source>
        <strain evidence="1 2">PLHSN227</strain>
    </source>
</reference>
<keyword evidence="2" id="KW-1185">Reference proteome</keyword>
<evidence type="ECO:0000313" key="2">
    <source>
        <dbReference type="Proteomes" id="UP000317169"/>
    </source>
</evidence>
<accession>A0A507ZMU6</accession>
<dbReference type="EMBL" id="VIAR01000005">
    <property type="protein sequence ID" value="TQD39046.1"/>
    <property type="molecule type" value="Genomic_DNA"/>
</dbReference>
<evidence type="ECO:0000313" key="1">
    <source>
        <dbReference type="EMBL" id="TQD39046.1"/>
    </source>
</evidence>
<dbReference type="Proteomes" id="UP000317169">
    <property type="component" value="Unassembled WGS sequence"/>
</dbReference>
<dbReference type="OrthoDB" id="1271679at2"/>
<dbReference type="RefSeq" id="WP_141421494.1">
    <property type="nucleotide sequence ID" value="NZ_VIAR01000005.1"/>
</dbReference>